<gene>
    <name evidence="2" type="ORF">EIN_213240</name>
</gene>
<dbReference type="RefSeq" id="XP_004183430.1">
    <property type="nucleotide sequence ID" value="XM_004183382.1"/>
</dbReference>
<keyword evidence="1" id="KW-0732">Signal</keyword>
<evidence type="ECO:0000313" key="3">
    <source>
        <dbReference type="Proteomes" id="UP000014680"/>
    </source>
</evidence>
<dbReference type="AlphaFoldDB" id="A0A0A1TZM2"/>
<organism evidence="2 3">
    <name type="scientific">Entamoeba invadens IP1</name>
    <dbReference type="NCBI Taxonomy" id="370355"/>
    <lineage>
        <taxon>Eukaryota</taxon>
        <taxon>Amoebozoa</taxon>
        <taxon>Evosea</taxon>
        <taxon>Archamoebae</taxon>
        <taxon>Mastigamoebida</taxon>
        <taxon>Entamoebidae</taxon>
        <taxon>Entamoeba</taxon>
    </lineage>
</organism>
<dbReference type="KEGG" id="eiv:EIN_213240"/>
<dbReference type="Proteomes" id="UP000014680">
    <property type="component" value="Unassembled WGS sequence"/>
</dbReference>
<feature type="non-terminal residue" evidence="2">
    <location>
        <position position="130"/>
    </location>
</feature>
<dbReference type="InterPro" id="IPR009030">
    <property type="entry name" value="Growth_fac_rcpt_cys_sf"/>
</dbReference>
<accession>A0A0A1TZM2</accession>
<name>A0A0A1TZM2_ENTIV</name>
<sequence length="130" mass="14393">MVEILLFLMCVMMCVADRATKQIYHNSHQKSGNKILKTIKTVNNSTLNDPTCGGIPDCATCKWVGSEISCTSCYESYYLDNNSCKRCTPFCKKCESEIGCSVCDDGYYIKGTSCEFCGYGCLVGMCDQTK</sequence>
<keyword evidence="3" id="KW-1185">Reference proteome</keyword>
<evidence type="ECO:0000313" key="2">
    <source>
        <dbReference type="EMBL" id="ELP84084.1"/>
    </source>
</evidence>
<dbReference type="GeneID" id="14883057"/>
<dbReference type="VEuPathDB" id="AmoebaDB:EIN_213240"/>
<feature type="signal peptide" evidence="1">
    <location>
        <begin position="1"/>
        <end position="16"/>
    </location>
</feature>
<feature type="non-terminal residue" evidence="2">
    <location>
        <position position="1"/>
    </location>
</feature>
<dbReference type="EMBL" id="KB207169">
    <property type="protein sequence ID" value="ELP84084.1"/>
    <property type="molecule type" value="Genomic_DNA"/>
</dbReference>
<evidence type="ECO:0000256" key="1">
    <source>
        <dbReference type="SAM" id="SignalP"/>
    </source>
</evidence>
<feature type="chain" id="PRO_5001980394" evidence="1">
    <location>
        <begin position="17"/>
        <end position="130"/>
    </location>
</feature>
<dbReference type="SUPFAM" id="SSF57184">
    <property type="entry name" value="Growth factor receptor domain"/>
    <property type="match status" value="1"/>
</dbReference>
<reference evidence="2 3" key="1">
    <citation type="submission" date="2012-10" db="EMBL/GenBank/DDBJ databases">
        <authorList>
            <person name="Zafar N."/>
            <person name="Inman J."/>
            <person name="Hall N."/>
            <person name="Lorenzi H."/>
            <person name="Caler E."/>
        </authorList>
    </citation>
    <scope>NUCLEOTIDE SEQUENCE [LARGE SCALE GENOMIC DNA]</scope>
    <source>
        <strain evidence="2 3">IP1</strain>
    </source>
</reference>
<proteinExistence type="predicted"/>
<protein>
    <submittedName>
        <fullName evidence="2">CXXC-rich protein</fullName>
    </submittedName>
</protein>